<dbReference type="AlphaFoldDB" id="F4RUA4"/>
<protein>
    <submittedName>
        <fullName evidence="1">Uncharacterized protein</fullName>
    </submittedName>
</protein>
<dbReference type="GeneID" id="18932631"/>
<reference evidence="2" key="1">
    <citation type="journal article" date="2011" name="Proc. Natl. Acad. Sci. U.S.A.">
        <title>Obligate biotrophy features unraveled by the genomic analysis of rust fungi.</title>
        <authorList>
            <person name="Duplessis S."/>
            <person name="Cuomo C.A."/>
            <person name="Lin Y.-C."/>
            <person name="Aerts A."/>
            <person name="Tisserant E."/>
            <person name="Veneault-Fourrey C."/>
            <person name="Joly D.L."/>
            <person name="Hacquard S."/>
            <person name="Amselem J."/>
            <person name="Cantarel B.L."/>
            <person name="Chiu R."/>
            <person name="Coutinho P.M."/>
            <person name="Feau N."/>
            <person name="Field M."/>
            <person name="Frey P."/>
            <person name="Gelhaye E."/>
            <person name="Goldberg J."/>
            <person name="Grabherr M.G."/>
            <person name="Kodira C.D."/>
            <person name="Kohler A."/>
            <person name="Kuees U."/>
            <person name="Lindquist E.A."/>
            <person name="Lucas S.M."/>
            <person name="Mago R."/>
            <person name="Mauceli E."/>
            <person name="Morin E."/>
            <person name="Murat C."/>
            <person name="Pangilinan J.L."/>
            <person name="Park R."/>
            <person name="Pearson M."/>
            <person name="Quesneville H."/>
            <person name="Rouhier N."/>
            <person name="Sakthikumar S."/>
            <person name="Salamov A.A."/>
            <person name="Schmutz J."/>
            <person name="Selles B."/>
            <person name="Shapiro H."/>
            <person name="Tanguay P."/>
            <person name="Tuskan G.A."/>
            <person name="Henrissat B."/>
            <person name="Van de Peer Y."/>
            <person name="Rouze P."/>
            <person name="Ellis J.G."/>
            <person name="Dodds P.N."/>
            <person name="Schein J.E."/>
            <person name="Zhong S."/>
            <person name="Hamelin R.C."/>
            <person name="Grigoriev I.V."/>
            <person name="Szabo L.J."/>
            <person name="Martin F."/>
        </authorList>
    </citation>
    <scope>NUCLEOTIDE SEQUENCE [LARGE SCALE GENOMIC DNA]</scope>
    <source>
        <strain evidence="2">98AG31 / pathotype 3-4-7</strain>
    </source>
</reference>
<keyword evidence="2" id="KW-1185">Reference proteome</keyword>
<accession>F4RUA4</accession>
<dbReference type="HOGENOM" id="CLU_2942258_0_0_1"/>
<name>F4RUA4_MELLP</name>
<dbReference type="Proteomes" id="UP000001072">
    <property type="component" value="Unassembled WGS sequence"/>
</dbReference>
<dbReference type="RefSeq" id="XP_007412826.1">
    <property type="nucleotide sequence ID" value="XM_007412764.1"/>
</dbReference>
<proteinExistence type="predicted"/>
<dbReference type="EMBL" id="GL883121">
    <property type="protein sequence ID" value="EGG04033.1"/>
    <property type="molecule type" value="Genomic_DNA"/>
</dbReference>
<sequence>MEIKNKLVKIVQAIEVELGLIEDRLGDGIGNLFELELDQNSIHIETFSVKTYRDQSSVYL</sequence>
<dbReference type="KEGG" id="mlr:MELLADRAFT_75239"/>
<dbReference type="VEuPathDB" id="FungiDB:MELLADRAFT_75239"/>
<gene>
    <name evidence="1" type="ORF">MELLADRAFT_75239</name>
</gene>
<evidence type="ECO:0000313" key="2">
    <source>
        <dbReference type="Proteomes" id="UP000001072"/>
    </source>
</evidence>
<dbReference type="InParanoid" id="F4RUA4"/>
<evidence type="ECO:0000313" key="1">
    <source>
        <dbReference type="EMBL" id="EGG04033.1"/>
    </source>
</evidence>
<organism evidence="2">
    <name type="scientific">Melampsora larici-populina (strain 98AG31 / pathotype 3-4-7)</name>
    <name type="common">Poplar leaf rust fungus</name>
    <dbReference type="NCBI Taxonomy" id="747676"/>
    <lineage>
        <taxon>Eukaryota</taxon>
        <taxon>Fungi</taxon>
        <taxon>Dikarya</taxon>
        <taxon>Basidiomycota</taxon>
        <taxon>Pucciniomycotina</taxon>
        <taxon>Pucciniomycetes</taxon>
        <taxon>Pucciniales</taxon>
        <taxon>Melampsoraceae</taxon>
        <taxon>Melampsora</taxon>
    </lineage>
</organism>